<dbReference type="PANTHER" id="PTHR13847:SF287">
    <property type="entry name" value="FAD-DEPENDENT OXIDOREDUCTASE DOMAIN-CONTAINING PROTEIN 1"/>
    <property type="match status" value="1"/>
</dbReference>
<sequence length="387" mass="42414">MKADILVVGGGLVGSSIALYLMRHPRAGRVVVIEPDPTYALASTPRASGGFRRLFSSPENIRMSQYSIGFFNDFEREVAVDGVAPGLQIKRQGYLFVAEPEFLPVLEENYRTQSALGVNVQLLDGDALKRKFPSLETGDIGAAAYSPDDGWLDPNSLLQGIRKKAVALGAQYVQDRVVGIVSDSNLARGVDLESGGRIDADVVVNAAGAWASQVSDMAGMRLPVFPMRRFDHYFECNVPVEPLPYVKDMARLAMRPEGRGFTAGVPNWNEPRGFNFDVDHGYFENVVWPAIAHRVPSFEAVKLKSSWSGLYDQNALDTNMILGPWVNGLPNFYVAAGFSGHGLMHAPAVGRAMAELICEGRYQTLDLSAMGYQRIIDQIPYPERGII</sequence>
<evidence type="ECO:0000313" key="4">
    <source>
        <dbReference type="Proteomes" id="UP000295525"/>
    </source>
</evidence>
<keyword evidence="4" id="KW-1185">Reference proteome</keyword>
<reference evidence="3 4" key="1">
    <citation type="submission" date="2019-03" db="EMBL/GenBank/DDBJ databases">
        <title>Genomic Encyclopedia of Type Strains, Phase IV (KMG-IV): sequencing the most valuable type-strain genomes for metagenomic binning, comparative biology and taxonomic classification.</title>
        <authorList>
            <person name="Goeker M."/>
        </authorList>
    </citation>
    <scope>NUCLEOTIDE SEQUENCE [LARGE SCALE GENOMIC DNA]</scope>
    <source>
        <strain evidence="3 4">DSM 24591</strain>
    </source>
</reference>
<dbReference type="Gene3D" id="3.30.9.10">
    <property type="entry name" value="D-Amino Acid Oxidase, subunit A, domain 2"/>
    <property type="match status" value="1"/>
</dbReference>
<evidence type="ECO:0000256" key="1">
    <source>
        <dbReference type="ARBA" id="ARBA00023002"/>
    </source>
</evidence>
<dbReference type="InterPro" id="IPR006076">
    <property type="entry name" value="FAD-dep_OxRdtase"/>
</dbReference>
<dbReference type="GO" id="GO:0016491">
    <property type="term" value="F:oxidoreductase activity"/>
    <property type="evidence" value="ECO:0007669"/>
    <property type="project" value="UniProtKB-KW"/>
</dbReference>
<dbReference type="GO" id="GO:0005737">
    <property type="term" value="C:cytoplasm"/>
    <property type="evidence" value="ECO:0007669"/>
    <property type="project" value="TreeGrafter"/>
</dbReference>
<dbReference type="PANTHER" id="PTHR13847">
    <property type="entry name" value="SARCOSINE DEHYDROGENASE-RELATED"/>
    <property type="match status" value="1"/>
</dbReference>
<name>A0A4R3MBG9_9BURK</name>
<dbReference type="Proteomes" id="UP000295525">
    <property type="component" value="Unassembled WGS sequence"/>
</dbReference>
<evidence type="ECO:0000313" key="3">
    <source>
        <dbReference type="EMBL" id="TCT10093.1"/>
    </source>
</evidence>
<proteinExistence type="predicted"/>
<dbReference type="EMBL" id="SMAJ01000002">
    <property type="protein sequence ID" value="TCT10093.1"/>
    <property type="molecule type" value="Genomic_DNA"/>
</dbReference>
<dbReference type="Pfam" id="PF01266">
    <property type="entry name" value="DAO"/>
    <property type="match status" value="1"/>
</dbReference>
<dbReference type="SUPFAM" id="SSF51905">
    <property type="entry name" value="FAD/NAD(P)-binding domain"/>
    <property type="match status" value="1"/>
</dbReference>
<dbReference type="GO" id="GO:0032981">
    <property type="term" value="P:mitochondrial respiratory chain complex I assembly"/>
    <property type="evidence" value="ECO:0007669"/>
    <property type="project" value="TreeGrafter"/>
</dbReference>
<protein>
    <submittedName>
        <fullName evidence="3">Glycine/D-amino acid oxidase-like deaminating enzyme</fullName>
    </submittedName>
</protein>
<comment type="caution">
    <text evidence="3">The sequence shown here is derived from an EMBL/GenBank/DDBJ whole genome shotgun (WGS) entry which is preliminary data.</text>
</comment>
<organism evidence="3 4">
    <name type="scientific">Paralcaligenes ureilyticus</name>
    <dbReference type="NCBI Taxonomy" id="627131"/>
    <lineage>
        <taxon>Bacteria</taxon>
        <taxon>Pseudomonadati</taxon>
        <taxon>Pseudomonadota</taxon>
        <taxon>Betaproteobacteria</taxon>
        <taxon>Burkholderiales</taxon>
        <taxon>Alcaligenaceae</taxon>
        <taxon>Paralcaligenes</taxon>
    </lineage>
</organism>
<accession>A0A4R3MBG9</accession>
<gene>
    <name evidence="3" type="ORF">EDC26_10249</name>
</gene>
<keyword evidence="1" id="KW-0560">Oxidoreductase</keyword>
<evidence type="ECO:0000259" key="2">
    <source>
        <dbReference type="Pfam" id="PF01266"/>
    </source>
</evidence>
<dbReference type="AlphaFoldDB" id="A0A4R3MBG9"/>
<dbReference type="Gene3D" id="3.50.50.60">
    <property type="entry name" value="FAD/NAD(P)-binding domain"/>
    <property type="match status" value="1"/>
</dbReference>
<dbReference type="InterPro" id="IPR036188">
    <property type="entry name" value="FAD/NAD-bd_sf"/>
</dbReference>
<dbReference type="OrthoDB" id="9815989at2"/>
<feature type="domain" description="FAD dependent oxidoreductase" evidence="2">
    <location>
        <begin position="4"/>
        <end position="356"/>
    </location>
</feature>
<dbReference type="RefSeq" id="WP_132579722.1">
    <property type="nucleotide sequence ID" value="NZ_SMAJ01000002.1"/>
</dbReference>